<dbReference type="RefSeq" id="WP_075071264.1">
    <property type="nucleotide sequence ID" value="NZ_LGCM01000058.1"/>
</dbReference>
<organism evidence="2 3">
    <name type="scientific">Levilinea saccharolytica</name>
    <dbReference type="NCBI Taxonomy" id="229921"/>
    <lineage>
        <taxon>Bacteria</taxon>
        <taxon>Bacillati</taxon>
        <taxon>Chloroflexota</taxon>
        <taxon>Anaerolineae</taxon>
        <taxon>Anaerolineales</taxon>
        <taxon>Anaerolineaceae</taxon>
        <taxon>Levilinea</taxon>
    </lineage>
</organism>
<dbReference type="EMBL" id="LGCM01000058">
    <property type="protein sequence ID" value="KPL77947.1"/>
    <property type="molecule type" value="Genomic_DNA"/>
</dbReference>
<name>A0A0P6XCJ5_9CHLR</name>
<evidence type="ECO:0000313" key="3">
    <source>
        <dbReference type="Proteomes" id="UP000050501"/>
    </source>
</evidence>
<dbReference type="AlphaFoldDB" id="A0A0P6XCJ5"/>
<dbReference type="STRING" id="229921.ADN01_15335"/>
<dbReference type="Proteomes" id="UP000050501">
    <property type="component" value="Unassembled WGS sequence"/>
</dbReference>
<evidence type="ECO:0000313" key="2">
    <source>
        <dbReference type="EMBL" id="KPL77947.1"/>
    </source>
</evidence>
<keyword evidence="1" id="KW-0732">Signal</keyword>
<sequence length="169" mass="17506">MKMRWMGFCVILAGVSLACSWSVPHPPAAAATPCPQVACAPCPPPATAAPTQAAPRLRITSPQPGEEISGGGFTMMGYGGPAFENTVVVYLCGEGGEGAPDAVCGTEDNILFSAPATIHAQDIGFPGPFDLNIPYSVSQRTNARLSVAIFSMRDGGLEDLVSSWVILLP</sequence>
<feature type="signal peptide" evidence="1">
    <location>
        <begin position="1"/>
        <end position="30"/>
    </location>
</feature>
<proteinExistence type="predicted"/>
<keyword evidence="3" id="KW-1185">Reference proteome</keyword>
<evidence type="ECO:0000256" key="1">
    <source>
        <dbReference type="SAM" id="SignalP"/>
    </source>
</evidence>
<dbReference type="PROSITE" id="PS51257">
    <property type="entry name" value="PROKAR_LIPOPROTEIN"/>
    <property type="match status" value="1"/>
</dbReference>
<comment type="caution">
    <text evidence="2">The sequence shown here is derived from an EMBL/GenBank/DDBJ whole genome shotgun (WGS) entry which is preliminary data.</text>
</comment>
<feature type="chain" id="PRO_5006132981" description="Lipoprotein" evidence="1">
    <location>
        <begin position="31"/>
        <end position="169"/>
    </location>
</feature>
<reference evidence="2 3" key="1">
    <citation type="submission" date="2015-07" db="EMBL/GenBank/DDBJ databases">
        <title>Genome sequence of Levilinea saccharolytica DSM 16555.</title>
        <authorList>
            <person name="Hemp J."/>
            <person name="Ward L.M."/>
            <person name="Pace L.A."/>
            <person name="Fischer W.W."/>
        </authorList>
    </citation>
    <scope>NUCLEOTIDE SEQUENCE [LARGE SCALE GENOMIC DNA]</scope>
    <source>
        <strain evidence="2 3">KIBI-1</strain>
    </source>
</reference>
<accession>A0A0P6XCJ5</accession>
<gene>
    <name evidence="2" type="ORF">ADN01_15335</name>
</gene>
<evidence type="ECO:0008006" key="4">
    <source>
        <dbReference type="Google" id="ProtNLM"/>
    </source>
</evidence>
<protein>
    <recommendedName>
        <fullName evidence="4">Lipoprotein</fullName>
    </recommendedName>
</protein>